<keyword evidence="2" id="KW-0732">Signal</keyword>
<dbReference type="Proteomes" id="UP001451303">
    <property type="component" value="Unassembled WGS sequence"/>
</dbReference>
<evidence type="ECO:0000313" key="3">
    <source>
        <dbReference type="EMBL" id="KAL0471286.1"/>
    </source>
</evidence>
<proteinExistence type="predicted"/>
<feature type="signal peptide" evidence="2">
    <location>
        <begin position="1"/>
        <end position="23"/>
    </location>
</feature>
<dbReference type="EMBL" id="JAVLET010000004">
    <property type="protein sequence ID" value="KAL0471286.1"/>
    <property type="molecule type" value="Genomic_DNA"/>
</dbReference>
<name>A0ABR3DF36_NEUIN</name>
<feature type="chain" id="PRO_5046027542" evidence="2">
    <location>
        <begin position="24"/>
        <end position="204"/>
    </location>
</feature>
<evidence type="ECO:0000256" key="1">
    <source>
        <dbReference type="SAM" id="MobiDB-lite"/>
    </source>
</evidence>
<protein>
    <submittedName>
        <fullName evidence="3">Uncharacterized protein</fullName>
    </submittedName>
</protein>
<gene>
    <name evidence="3" type="ORF">QR685DRAFT_544801</name>
</gene>
<evidence type="ECO:0000256" key="2">
    <source>
        <dbReference type="SAM" id="SignalP"/>
    </source>
</evidence>
<keyword evidence="4" id="KW-1185">Reference proteome</keyword>
<comment type="caution">
    <text evidence="3">The sequence shown here is derived from an EMBL/GenBank/DDBJ whole genome shotgun (WGS) entry which is preliminary data.</text>
</comment>
<organism evidence="3 4">
    <name type="scientific">Neurospora intermedia</name>
    <dbReference type="NCBI Taxonomy" id="5142"/>
    <lineage>
        <taxon>Eukaryota</taxon>
        <taxon>Fungi</taxon>
        <taxon>Dikarya</taxon>
        <taxon>Ascomycota</taxon>
        <taxon>Pezizomycotina</taxon>
        <taxon>Sordariomycetes</taxon>
        <taxon>Sordariomycetidae</taxon>
        <taxon>Sordariales</taxon>
        <taxon>Sordariaceae</taxon>
        <taxon>Neurospora</taxon>
    </lineage>
</organism>
<feature type="region of interest" description="Disordered" evidence="1">
    <location>
        <begin position="124"/>
        <end position="145"/>
    </location>
</feature>
<feature type="compositionally biased region" description="Polar residues" evidence="1">
    <location>
        <begin position="131"/>
        <end position="141"/>
    </location>
</feature>
<evidence type="ECO:0000313" key="4">
    <source>
        <dbReference type="Proteomes" id="UP001451303"/>
    </source>
</evidence>
<reference evidence="3 4" key="1">
    <citation type="submission" date="2023-09" db="EMBL/GenBank/DDBJ databases">
        <title>Multi-omics analysis of a traditional fermented food reveals byproduct-associated fungal strains for waste-to-food upcycling.</title>
        <authorList>
            <consortium name="Lawrence Berkeley National Laboratory"/>
            <person name="Rekdal V.M."/>
            <person name="Villalobos-Escobedo J.M."/>
            <person name="Rodriguez-Valeron N."/>
            <person name="Garcia M.O."/>
            <person name="Vasquez D.P."/>
            <person name="Damayanti I."/>
            <person name="Sorensen P.M."/>
            <person name="Baidoo E.E."/>
            <person name="De Carvalho A.C."/>
            <person name="Riley R."/>
            <person name="Lipzen A."/>
            <person name="He G."/>
            <person name="Yan M."/>
            <person name="Haridas S."/>
            <person name="Daum C."/>
            <person name="Yoshinaga Y."/>
            <person name="Ng V."/>
            <person name="Grigoriev I.V."/>
            <person name="Munk R."/>
            <person name="Nuraida L."/>
            <person name="Wijaya C.H."/>
            <person name="Morales P.-C."/>
            <person name="Keasling J.D."/>
        </authorList>
    </citation>
    <scope>NUCLEOTIDE SEQUENCE [LARGE SCALE GENOMIC DNA]</scope>
    <source>
        <strain evidence="3 4">FGSC 2613</strain>
    </source>
</reference>
<feature type="compositionally biased region" description="Basic and acidic residues" evidence="1">
    <location>
        <begin position="194"/>
        <end position="204"/>
    </location>
</feature>
<feature type="region of interest" description="Disordered" evidence="1">
    <location>
        <begin position="181"/>
        <end position="204"/>
    </location>
</feature>
<accession>A0ABR3DF36</accession>
<sequence length="204" mass="23005">MSGIWHIAVKILAFQLVRWRIWAYSHQNWVFSTALQQPRTQPKMVREPTETFAFWPCLDPVRHGTSLSGACEGDPGFWAEVALCTRMLDTSFRLPGCQQNLDMPRSTTLQTLLLTLSFRCESTSESERNSLEPSTTQTQAGLANADSDRLSIESISCVRAVIENHQCDIVPDLRKLLFETGRSPSTSTSKHRFNQADDSARQSL</sequence>